<sequence>MLKAFFQTDQGKVRAHNEDNGAVIHISASDVFAVVADGMGGHNAGDVASQMAVNYMNDHLHTYMNDHDDTKSTIHSLIEGANNNIYSYAEKNPECRGMGTTIVIVRANQSELHIGHVGDSRCYKIEGSTITQLTDDHTLVNELVKSGQITHEEAEYHPRRHVVLRALGTDPSVDIDDLHYEWQSGDYLLLCSDGLSNKVSNQSIVDVVTSSASLEDKGNQLVSMANEAGGEDNITLILLYNDDNSEEGASQ</sequence>
<evidence type="ECO:0000313" key="3">
    <source>
        <dbReference type="Proteomes" id="UP001649381"/>
    </source>
</evidence>
<name>A0ABS9GW76_9BACL</name>
<protein>
    <submittedName>
        <fullName evidence="2">Stp1/IreP family PP2C-type Ser/Thr phosphatase</fullName>
    </submittedName>
</protein>
<dbReference type="InterPro" id="IPR001932">
    <property type="entry name" value="PPM-type_phosphatase-like_dom"/>
</dbReference>
<dbReference type="CDD" id="cd00143">
    <property type="entry name" value="PP2Cc"/>
    <property type="match status" value="1"/>
</dbReference>
<dbReference type="PROSITE" id="PS51746">
    <property type="entry name" value="PPM_2"/>
    <property type="match status" value="1"/>
</dbReference>
<dbReference type="SMART" id="SM00331">
    <property type="entry name" value="PP2C_SIG"/>
    <property type="match status" value="1"/>
</dbReference>
<dbReference type="EMBL" id="JAKIJS010000001">
    <property type="protein sequence ID" value="MCF6137057.1"/>
    <property type="molecule type" value="Genomic_DNA"/>
</dbReference>
<accession>A0ABS9GW76</accession>
<proteinExistence type="predicted"/>
<organism evidence="2 3">
    <name type="scientific">Pseudalkalibacillus berkeleyi</name>
    <dbReference type="NCBI Taxonomy" id="1069813"/>
    <lineage>
        <taxon>Bacteria</taxon>
        <taxon>Bacillati</taxon>
        <taxon>Bacillota</taxon>
        <taxon>Bacilli</taxon>
        <taxon>Bacillales</taxon>
        <taxon>Fictibacillaceae</taxon>
        <taxon>Pseudalkalibacillus</taxon>
    </lineage>
</organism>
<evidence type="ECO:0000259" key="1">
    <source>
        <dbReference type="PROSITE" id="PS51746"/>
    </source>
</evidence>
<dbReference type="InterPro" id="IPR015655">
    <property type="entry name" value="PP2C"/>
</dbReference>
<comment type="caution">
    <text evidence="2">The sequence shown here is derived from an EMBL/GenBank/DDBJ whole genome shotgun (WGS) entry which is preliminary data.</text>
</comment>
<dbReference type="NCBIfam" id="NF033484">
    <property type="entry name" value="Stp1_PP2C_phos"/>
    <property type="match status" value="1"/>
</dbReference>
<dbReference type="SMART" id="SM00332">
    <property type="entry name" value="PP2Cc"/>
    <property type="match status" value="1"/>
</dbReference>
<dbReference type="InterPro" id="IPR036457">
    <property type="entry name" value="PPM-type-like_dom_sf"/>
</dbReference>
<dbReference type="PANTHER" id="PTHR47992">
    <property type="entry name" value="PROTEIN PHOSPHATASE"/>
    <property type="match status" value="1"/>
</dbReference>
<dbReference type="RefSeq" id="WP_236332329.1">
    <property type="nucleotide sequence ID" value="NZ_JAKIJS010000001.1"/>
</dbReference>
<dbReference type="Pfam" id="PF13672">
    <property type="entry name" value="PP2C_2"/>
    <property type="match status" value="1"/>
</dbReference>
<reference evidence="2 3" key="1">
    <citation type="submission" date="2022-01" db="EMBL/GenBank/DDBJ databases">
        <title>Alkalihalobacillus sp. EGI L200015, a novel bacterium isolated from a salt lake sediment.</title>
        <authorList>
            <person name="Gao L."/>
            <person name="Fang B.-Z."/>
            <person name="Li W.-J."/>
        </authorList>
    </citation>
    <scope>NUCLEOTIDE SEQUENCE [LARGE SCALE GENOMIC DNA]</scope>
    <source>
        <strain evidence="2 3">KCTC 12718</strain>
    </source>
</reference>
<keyword evidence="3" id="KW-1185">Reference proteome</keyword>
<dbReference type="Gene3D" id="3.60.40.10">
    <property type="entry name" value="PPM-type phosphatase domain"/>
    <property type="match status" value="1"/>
</dbReference>
<gene>
    <name evidence="2" type="ORF">L2716_04885</name>
</gene>
<evidence type="ECO:0000313" key="2">
    <source>
        <dbReference type="EMBL" id="MCF6137057.1"/>
    </source>
</evidence>
<feature type="domain" description="PPM-type phosphatase" evidence="1">
    <location>
        <begin position="3"/>
        <end position="241"/>
    </location>
</feature>
<dbReference type="Proteomes" id="UP001649381">
    <property type="component" value="Unassembled WGS sequence"/>
</dbReference>
<dbReference type="SUPFAM" id="SSF81606">
    <property type="entry name" value="PP2C-like"/>
    <property type="match status" value="1"/>
</dbReference>